<evidence type="ECO:0000313" key="2">
    <source>
        <dbReference type="EMBL" id="EDT37474.1"/>
    </source>
</evidence>
<comment type="caution">
    <text evidence="2">The sequence shown here is derived from an EMBL/GenBank/DDBJ whole genome shotgun (WGS) entry which is preliminary data.</text>
</comment>
<dbReference type="Proteomes" id="UP000004814">
    <property type="component" value="Unassembled WGS sequence"/>
</dbReference>
<dbReference type="Pfam" id="PF12706">
    <property type="entry name" value="Lactamase_B_2"/>
    <property type="match status" value="1"/>
</dbReference>
<dbReference type="RefSeq" id="WP_006762471.1">
    <property type="nucleotide sequence ID" value="NZ_ABLK01000458.1"/>
</dbReference>
<sequence>MKSTLFLKKNVKIEPLVNRWHANPWLVYPPTAAYLMRHHLNIMMSFVKHAALHEKASANPKMRGGPFAQGLGLADVPAMEALIDATHCAGAHLFELADDLDTLLALLGTADGHSLVPFYEQVPPRLRGLVELAYQAGNIAYPRLLEALFYDQYDTRALQSFALAPQWDDSRPFCLSTPRLDTSGDVLLDIPFSDPLAIALTASRRKGLDQAQFEAILDRRSKGVRAEAVAALFSETAPERRPDAGHEARVRYFGHACVLVQTGAENLLFDPLVSYPFPGQSPRFTYDDLPDVIDYVVITHAHHDHFVLETLLQIRDRVKAIVVPQNTPGELMDPSLKQSAHALGFENVITMSEFDTLRLGGGTLHALPFFGEHGDLNIRSKLGFMIETGERRVLMVADSNNLDDRLYEQIRRRYGKIDTLFIGMECEGAPVSWLYGPMLKTKLARSMDESRRLNGSDSRAGFRLAQIIGAERVFIYAMAQEPWLTFISSLEYDESSFAMQEARKMIAACRQAGVDASLLNGCIDIPLQAG</sequence>
<dbReference type="PANTHER" id="PTHR43546:SF3">
    <property type="entry name" value="UPF0173 METAL-DEPENDENT HYDROLASE MJ1163"/>
    <property type="match status" value="1"/>
</dbReference>
<dbReference type="SMART" id="SM00849">
    <property type="entry name" value="Lactamase_B"/>
    <property type="match status" value="1"/>
</dbReference>
<dbReference type="InterPro" id="IPR001279">
    <property type="entry name" value="Metallo-B-lactamas"/>
</dbReference>
<dbReference type="Pfam" id="PF18456">
    <property type="entry name" value="CmlA_N"/>
    <property type="match status" value="1"/>
</dbReference>
<dbReference type="EMBL" id="ABLK01000458">
    <property type="protein sequence ID" value="EDT37474.1"/>
    <property type="molecule type" value="Genomic_DNA"/>
</dbReference>
<dbReference type="PANTHER" id="PTHR43546">
    <property type="entry name" value="UPF0173 METAL-DEPENDENT HYDROLASE MJ1163-RELATED"/>
    <property type="match status" value="1"/>
</dbReference>
<name>B1TG31_9BURK</name>
<dbReference type="Gene3D" id="3.60.15.10">
    <property type="entry name" value="Ribonuclease Z/Hydroxyacylglutathione hydrolase-like"/>
    <property type="match status" value="1"/>
</dbReference>
<gene>
    <name evidence="2" type="ORF">BamMEX5DRAFT_6747</name>
</gene>
<dbReference type="PATRIC" id="fig|396597.7.peg.596"/>
<dbReference type="InterPro" id="IPR036866">
    <property type="entry name" value="RibonucZ/Hydroxyglut_hydro"/>
</dbReference>
<dbReference type="InterPro" id="IPR041141">
    <property type="entry name" value="CmlA_N"/>
</dbReference>
<dbReference type="SUPFAM" id="SSF56281">
    <property type="entry name" value="Metallo-hydrolase/oxidoreductase"/>
    <property type="match status" value="1"/>
</dbReference>
<evidence type="ECO:0000259" key="1">
    <source>
        <dbReference type="SMART" id="SM00849"/>
    </source>
</evidence>
<organism evidence="2 3">
    <name type="scientific">Burkholderia ambifaria MEX-5</name>
    <dbReference type="NCBI Taxonomy" id="396597"/>
    <lineage>
        <taxon>Bacteria</taxon>
        <taxon>Pseudomonadati</taxon>
        <taxon>Pseudomonadota</taxon>
        <taxon>Betaproteobacteria</taxon>
        <taxon>Burkholderiales</taxon>
        <taxon>Burkholderiaceae</taxon>
        <taxon>Burkholderia</taxon>
        <taxon>Burkholderia cepacia complex</taxon>
    </lineage>
</organism>
<feature type="domain" description="Metallo-beta-lactamase" evidence="1">
    <location>
        <begin position="254"/>
        <end position="424"/>
    </location>
</feature>
<dbReference type="AlphaFoldDB" id="B1TG31"/>
<proteinExistence type="predicted"/>
<protein>
    <submittedName>
        <fullName evidence="2">Beta-lactamase domain protein</fullName>
    </submittedName>
</protein>
<evidence type="ECO:0000313" key="3">
    <source>
        <dbReference type="Proteomes" id="UP000004814"/>
    </source>
</evidence>
<dbReference type="InterPro" id="IPR050114">
    <property type="entry name" value="UPF0173_UPF0282_UlaG_hydrolase"/>
</dbReference>
<reference evidence="2 3" key="1">
    <citation type="submission" date="2008-03" db="EMBL/GenBank/DDBJ databases">
        <title>Sequencing of the draft genome and assembly of Burkholderia ambifaria MEX-5.</title>
        <authorList>
            <consortium name="US DOE Joint Genome Institute (JGI-PGF)"/>
            <person name="Copeland A."/>
            <person name="Lucas S."/>
            <person name="Lapidus A."/>
            <person name="Glavina del Rio T."/>
            <person name="Dalin E."/>
            <person name="Tice H."/>
            <person name="Bruce D."/>
            <person name="Goodwin L."/>
            <person name="Pitluck S."/>
            <person name="Larimer F."/>
            <person name="Land M.L."/>
            <person name="Hauser L."/>
            <person name="Tiedje J."/>
            <person name="Richardson P."/>
        </authorList>
    </citation>
    <scope>NUCLEOTIDE SEQUENCE [LARGE SCALE GENOMIC DNA]</scope>
    <source>
        <strain evidence="2 3">MEX-5</strain>
    </source>
</reference>
<accession>B1TG31</accession>